<name>A0AA36FJF3_OCTVU</name>
<evidence type="ECO:0000256" key="1">
    <source>
        <dbReference type="ARBA" id="ARBA00004123"/>
    </source>
</evidence>
<evidence type="ECO:0000256" key="2">
    <source>
        <dbReference type="ARBA" id="ARBA00004286"/>
    </source>
</evidence>
<dbReference type="Pfam" id="PF12922">
    <property type="entry name" value="Cnd1_N"/>
    <property type="match status" value="1"/>
</dbReference>
<dbReference type="FunFam" id="1.25.10.10:FF:000695">
    <property type="entry name" value="Condensin complex subunit 1"/>
    <property type="match status" value="1"/>
</dbReference>
<dbReference type="GO" id="GO:0010032">
    <property type="term" value="P:meiotic chromosome condensation"/>
    <property type="evidence" value="ECO:0007669"/>
    <property type="project" value="TreeGrafter"/>
</dbReference>
<keyword evidence="20" id="KW-1185">Reference proteome</keyword>
<feature type="coiled-coil region" evidence="15">
    <location>
        <begin position="430"/>
        <end position="457"/>
    </location>
</feature>
<keyword evidence="10 14" id="KW-0498">Mitosis</keyword>
<evidence type="ECO:0000256" key="5">
    <source>
        <dbReference type="ARBA" id="ARBA00016064"/>
    </source>
</evidence>
<evidence type="ECO:0000256" key="4">
    <source>
        <dbReference type="ARBA" id="ARBA00009606"/>
    </source>
</evidence>
<feature type="domain" description="Condensin complex subunit 1 C-terminal" evidence="17">
    <location>
        <begin position="1052"/>
        <end position="1212"/>
    </location>
</feature>
<dbReference type="PIRSF" id="PIRSF017127">
    <property type="entry name" value="Condensin_D2"/>
    <property type="match status" value="1"/>
</dbReference>
<evidence type="ECO:0000256" key="7">
    <source>
        <dbReference type="ARBA" id="ARBA00022490"/>
    </source>
</evidence>
<dbReference type="EMBL" id="OX597839">
    <property type="protein sequence ID" value="CAI9741276.1"/>
    <property type="molecule type" value="Genomic_DNA"/>
</dbReference>
<keyword evidence="6" id="KW-0158">Chromosome</keyword>
<evidence type="ECO:0000256" key="15">
    <source>
        <dbReference type="SAM" id="Coils"/>
    </source>
</evidence>
<dbReference type="InterPro" id="IPR026971">
    <property type="entry name" value="CND1/NCAPD3"/>
</dbReference>
<evidence type="ECO:0000259" key="18">
    <source>
        <dbReference type="Pfam" id="PF12922"/>
    </source>
</evidence>
<evidence type="ECO:0000256" key="12">
    <source>
        <dbReference type="ARBA" id="ARBA00023242"/>
    </source>
</evidence>
<evidence type="ECO:0000256" key="16">
    <source>
        <dbReference type="SAM" id="MobiDB-lite"/>
    </source>
</evidence>
<dbReference type="GO" id="GO:0000779">
    <property type="term" value="C:condensed chromosome, centromeric region"/>
    <property type="evidence" value="ECO:0007669"/>
    <property type="project" value="TreeGrafter"/>
</dbReference>
<dbReference type="InterPro" id="IPR007673">
    <property type="entry name" value="Condensin_cplx_su1"/>
</dbReference>
<keyword evidence="8" id="KW-0597">Phosphoprotein</keyword>
<keyword evidence="15" id="KW-0175">Coiled coil</keyword>
<feature type="domain" description="Condensin complex subunit 1 N-terminal" evidence="18">
    <location>
        <begin position="73"/>
        <end position="228"/>
    </location>
</feature>
<protein>
    <recommendedName>
        <fullName evidence="5 14">Condensin complex subunit 1</fullName>
    </recommendedName>
</protein>
<feature type="compositionally biased region" description="Basic residues" evidence="16">
    <location>
        <begin position="1362"/>
        <end position="1378"/>
    </location>
</feature>
<evidence type="ECO:0000256" key="9">
    <source>
        <dbReference type="ARBA" id="ARBA00022618"/>
    </source>
</evidence>
<evidence type="ECO:0000256" key="10">
    <source>
        <dbReference type="ARBA" id="ARBA00022776"/>
    </source>
</evidence>
<proteinExistence type="inferred from homology"/>
<dbReference type="PANTHER" id="PTHR14222:SF2">
    <property type="entry name" value="CONDENSIN COMPLEX SUBUNIT 1"/>
    <property type="match status" value="1"/>
</dbReference>
<gene>
    <name evidence="19" type="ORF">OCTVUL_1B000589</name>
</gene>
<dbReference type="Pfam" id="PF12717">
    <property type="entry name" value="Cnd1"/>
    <property type="match status" value="1"/>
</dbReference>
<feature type="region of interest" description="Disordered" evidence="16">
    <location>
        <begin position="1293"/>
        <end position="1378"/>
    </location>
</feature>
<evidence type="ECO:0000256" key="8">
    <source>
        <dbReference type="ARBA" id="ARBA00022553"/>
    </source>
</evidence>
<sequence length="1378" mass="155775">METFEFHLPICRNDLLRRSTANQYVVELIGFRHLPGALENFRVTMRTEGYLTILEQFNVPFSILCSDAESSQALRENVWQVLLKGMSSFVRGLRCLVEKFPIPNNSRLQHLNALKMICYLMSQLSDNFEAEESKVNMIQGRKKKSADAFQTIDWLYEKEAFLKVLLDLVVLDLDKLWDPPIAEENFINLIISCCYNLLQNPSITRQKETKEVIGNILGVLVKRHNRALCNSLRILQLLQRHEHTISSLVQITEIIVTKYGATNIVFEIMREIGRLDSKEISNNSSGTKAYATFLVDLSAKIPQAVFQNISVLMPCLEMDSSIMRNCILCVIKEIIVNVLSSENLEASLKKTKDQFFTILKDHVHDVHAFVRSKVLQIWLEIVQQQCLPLSHQEELTGLVVGRLNDKAANVRRYSIQLLTALLQMNPFAHKLQYEDLIESYRQEKEKLDKMLEENSSSEDPDLVLMKEKWSSHENAMMEVFEELSSVSPDDYEDIIGDDDTSDRIMNTIVSTIDEKDYNKSRLYMLAANTIWPDVFVLDLPQSDDSKETKDESDVPVEVVVKGLKDVYLGKHLVLGVPKAAVNPIQSSEVEVNDLSKQQVLVLYLKDSLTFSGQVKEAIPILCRMLHSKVNSDILEAIEFFVTSFAFGMPHSLVGIRKVLLLLNSSKDSTIKEAAVNAYKKIYLNLDAENERSKALKVVDNLTTLMKNISLEELISLDAVIANFMKSGDLHISVIQVLWERFAMKIPRTTPDESRTALNLLMMAAGGDSKIIKSNIAVLVSEGLGPRAEKDFRIAKDTCLALMKIGSGKKQIGMAAPPPYRLDRDHELFTRLQDLLLTGLFDLENEFWVPLCDKAVCTIYTLSESPDHKCEQLVKAVAEKVLSLKIESDSDSSSNCQTGVLVRFVFLIGCIAHRQLEHMNRDLLTEMKRRNALLEKSKLKKKSRKNPDVTSTTASSTLIEEELGLTGASAEDDEYECIRKVCETEILSGETLLAIVAPLIVNLCRNQSKFSNPELRTAASLTLSKLMLISSEFCENNLQLLFTILEKSSLPSIRANTIIALGDLASLFPNLIEPWTAHMYARLRDPSPLVRRNTVSVLSHLILNDMVKIKGQISEMAVCIIDEDEKIKGLAKVFFVELSGKANAIYNIIADIISRLSDPEIGVEKASFQTILKFLFSFVQKGKQTENLAEKLCQRFRVTSTERQWNDLAFCLSLLTFNEKCVHKLQDNFNCYSDKLANDELYEHMLSILKKARTRCKIEFKTTIDEIEAQITQCHTKGLDEAIAEKGFVFKTPAKAPAKSKKRSSSVSLKTPKQTKGVSSEHRVTPRKSQRKKNKASYFSSDSDEENPPSDDSDDFIPSSKTPIKRTRSARKRALTPIN</sequence>
<evidence type="ECO:0000256" key="11">
    <source>
        <dbReference type="ARBA" id="ARBA00023067"/>
    </source>
</evidence>
<dbReference type="PANTHER" id="PTHR14222">
    <property type="entry name" value="CONDENSIN"/>
    <property type="match status" value="1"/>
</dbReference>
<dbReference type="GO" id="GO:0051301">
    <property type="term" value="P:cell division"/>
    <property type="evidence" value="ECO:0007669"/>
    <property type="project" value="UniProtKB-KW"/>
</dbReference>
<evidence type="ECO:0000256" key="14">
    <source>
        <dbReference type="PIRNR" id="PIRNR017127"/>
    </source>
</evidence>
<reference evidence="19" key="1">
    <citation type="submission" date="2023-08" db="EMBL/GenBank/DDBJ databases">
        <authorList>
            <person name="Alioto T."/>
            <person name="Alioto T."/>
            <person name="Gomez Garrido J."/>
        </authorList>
    </citation>
    <scope>NUCLEOTIDE SEQUENCE</scope>
</reference>
<keyword evidence="13 14" id="KW-0131">Cell cycle</keyword>
<accession>A0AA36FJF3</accession>
<dbReference type="SUPFAM" id="SSF48371">
    <property type="entry name" value="ARM repeat"/>
    <property type="match status" value="1"/>
</dbReference>
<feature type="compositionally biased region" description="Acidic residues" evidence="16">
    <location>
        <begin position="1341"/>
        <end position="1354"/>
    </location>
</feature>
<dbReference type="InterPro" id="IPR011989">
    <property type="entry name" value="ARM-like"/>
</dbReference>
<dbReference type="GO" id="GO:0005634">
    <property type="term" value="C:nucleus"/>
    <property type="evidence" value="ECO:0007669"/>
    <property type="project" value="UniProtKB-SubCell"/>
</dbReference>
<dbReference type="InterPro" id="IPR016024">
    <property type="entry name" value="ARM-type_fold"/>
</dbReference>
<comment type="function">
    <text evidence="14">Regulatory subunit of the condensin complex, a complex required for conversion of interphase chromatin into mitotic-like condense chromosomes. The condensin complex probably introduces positive supercoils into relaxed DNA in the presence of type I topoisomerases and converts nicked DNA into positive knotted forms in the presence of type II topoisomerases.</text>
</comment>
<organism evidence="19 20">
    <name type="scientific">Octopus vulgaris</name>
    <name type="common">Common octopus</name>
    <dbReference type="NCBI Taxonomy" id="6645"/>
    <lineage>
        <taxon>Eukaryota</taxon>
        <taxon>Metazoa</taxon>
        <taxon>Spiralia</taxon>
        <taxon>Lophotrochozoa</taxon>
        <taxon>Mollusca</taxon>
        <taxon>Cephalopoda</taxon>
        <taxon>Coleoidea</taxon>
        <taxon>Octopodiformes</taxon>
        <taxon>Octopoda</taxon>
        <taxon>Incirrata</taxon>
        <taxon>Octopodidae</taxon>
        <taxon>Octopus</taxon>
    </lineage>
</organism>
<evidence type="ECO:0000313" key="19">
    <source>
        <dbReference type="EMBL" id="CAI9741276.1"/>
    </source>
</evidence>
<evidence type="ECO:0000256" key="3">
    <source>
        <dbReference type="ARBA" id="ARBA00004496"/>
    </source>
</evidence>
<dbReference type="GO" id="GO:0005737">
    <property type="term" value="C:cytoplasm"/>
    <property type="evidence" value="ECO:0007669"/>
    <property type="project" value="UniProtKB-SubCell"/>
</dbReference>
<keyword evidence="11 14" id="KW-0226">DNA condensation</keyword>
<dbReference type="GO" id="GO:0007076">
    <property type="term" value="P:mitotic chromosome condensation"/>
    <property type="evidence" value="ECO:0007669"/>
    <property type="project" value="InterPro"/>
</dbReference>
<dbReference type="Gene3D" id="1.25.10.10">
    <property type="entry name" value="Leucine-rich Repeat Variant"/>
    <property type="match status" value="2"/>
</dbReference>
<feature type="compositionally biased region" description="Basic residues" evidence="16">
    <location>
        <begin position="1324"/>
        <end position="1334"/>
    </location>
</feature>
<comment type="similarity">
    <text evidence="4 14">Belongs to the CND1 (condensin subunit 1) family.</text>
</comment>
<evidence type="ECO:0000313" key="20">
    <source>
        <dbReference type="Proteomes" id="UP001162480"/>
    </source>
</evidence>
<keyword evidence="7" id="KW-0963">Cytoplasm</keyword>
<dbReference type="Proteomes" id="UP001162480">
    <property type="component" value="Chromosome 26"/>
</dbReference>
<evidence type="ECO:0000256" key="13">
    <source>
        <dbReference type="ARBA" id="ARBA00023306"/>
    </source>
</evidence>
<dbReference type="GO" id="GO:0042393">
    <property type="term" value="F:histone binding"/>
    <property type="evidence" value="ECO:0007669"/>
    <property type="project" value="TreeGrafter"/>
</dbReference>
<dbReference type="InterPro" id="IPR024324">
    <property type="entry name" value="Condensin_cplx_su1_N"/>
</dbReference>
<evidence type="ECO:0000256" key="6">
    <source>
        <dbReference type="ARBA" id="ARBA00022454"/>
    </source>
</evidence>
<keyword evidence="12" id="KW-0539">Nucleus</keyword>
<keyword evidence="9 14" id="KW-0132">Cell division</keyword>
<comment type="subcellular location">
    <subcellularLocation>
        <location evidence="2">Chromosome</location>
    </subcellularLocation>
    <subcellularLocation>
        <location evidence="3">Cytoplasm</location>
    </subcellularLocation>
    <subcellularLocation>
        <location evidence="1">Nucleus</location>
    </subcellularLocation>
</comment>
<evidence type="ECO:0000259" key="17">
    <source>
        <dbReference type="Pfam" id="PF12717"/>
    </source>
</evidence>
<dbReference type="InterPro" id="IPR032682">
    <property type="entry name" value="Cnd1_C"/>
</dbReference>
<dbReference type="GO" id="GO:0000796">
    <property type="term" value="C:condensin complex"/>
    <property type="evidence" value="ECO:0007669"/>
    <property type="project" value="TreeGrafter"/>
</dbReference>